<sequence length="311" mass="32099">MGRKVYAERFGGPEVLRIRTEQPVRPAPGEVSVRAVCAGLNPVDWKIFAGGAIAERFGVRPPFGNGNDFSGVIDAVGEDVSGWAPGDRVYGGARFHAQADQIIIGDLSALNRMPAGLSHAQAAALDIAGRTALAGVGALELGSDDTVLISAAAGGVGLIASQLAGRSGARVLGTASPRNHALLRSLGVEPVDYRGDLHAAVRAAAPEGLTAVLDCQGEETLRLAFALGVPPHRINSVADRDTAERLGAISIGRATLPTSAVTQVGDLLAAGDLHLPITEYGLDDVVEAYHTLKAGHVRGKIVLRLSEEPTG</sequence>
<dbReference type="Proteomes" id="UP000616114">
    <property type="component" value="Unassembled WGS sequence"/>
</dbReference>
<dbReference type="RefSeq" id="WP_188550546.1">
    <property type="nucleotide sequence ID" value="NZ_BMFY01000006.1"/>
</dbReference>
<gene>
    <name evidence="2" type="ORF">GCM10011333_17620</name>
</gene>
<dbReference type="SMART" id="SM00829">
    <property type="entry name" value="PKS_ER"/>
    <property type="match status" value="1"/>
</dbReference>
<dbReference type="PANTHER" id="PTHR43677:SF4">
    <property type="entry name" value="QUINONE OXIDOREDUCTASE-LIKE PROTEIN 2"/>
    <property type="match status" value="1"/>
</dbReference>
<dbReference type="AlphaFoldDB" id="A0A8J2TY41"/>
<protein>
    <submittedName>
        <fullName evidence="2">NADPH:quinone reductase</fullName>
    </submittedName>
</protein>
<dbReference type="InterPro" id="IPR020843">
    <property type="entry name" value="ER"/>
</dbReference>
<dbReference type="InterPro" id="IPR036291">
    <property type="entry name" value="NAD(P)-bd_dom_sf"/>
</dbReference>
<feature type="domain" description="Enoyl reductase (ER)" evidence="1">
    <location>
        <begin position="11"/>
        <end position="303"/>
    </location>
</feature>
<dbReference type="InterPro" id="IPR011032">
    <property type="entry name" value="GroES-like_sf"/>
</dbReference>
<organism evidence="2 3">
    <name type="scientific">Sediminivirga luteola</name>
    <dbReference type="NCBI Taxonomy" id="1774748"/>
    <lineage>
        <taxon>Bacteria</taxon>
        <taxon>Bacillati</taxon>
        <taxon>Actinomycetota</taxon>
        <taxon>Actinomycetes</taxon>
        <taxon>Micrococcales</taxon>
        <taxon>Brevibacteriaceae</taxon>
        <taxon>Sediminivirga</taxon>
    </lineage>
</organism>
<name>A0A8J2TY41_9MICO</name>
<dbReference type="Gene3D" id="3.40.50.720">
    <property type="entry name" value="NAD(P)-binding Rossmann-like Domain"/>
    <property type="match status" value="1"/>
</dbReference>
<dbReference type="Pfam" id="PF13602">
    <property type="entry name" value="ADH_zinc_N_2"/>
    <property type="match status" value="1"/>
</dbReference>
<evidence type="ECO:0000313" key="2">
    <source>
        <dbReference type="EMBL" id="GGA15058.1"/>
    </source>
</evidence>
<reference evidence="2" key="2">
    <citation type="submission" date="2020-09" db="EMBL/GenBank/DDBJ databases">
        <authorList>
            <person name="Sun Q."/>
            <person name="Zhou Y."/>
        </authorList>
    </citation>
    <scope>NUCLEOTIDE SEQUENCE</scope>
    <source>
        <strain evidence="2">CGMCC 1.12785</strain>
    </source>
</reference>
<keyword evidence="3" id="KW-1185">Reference proteome</keyword>
<reference evidence="2" key="1">
    <citation type="journal article" date="2014" name="Int. J. Syst. Evol. Microbiol.">
        <title>Complete genome sequence of Corynebacterium casei LMG S-19264T (=DSM 44701T), isolated from a smear-ripened cheese.</title>
        <authorList>
            <consortium name="US DOE Joint Genome Institute (JGI-PGF)"/>
            <person name="Walter F."/>
            <person name="Albersmeier A."/>
            <person name="Kalinowski J."/>
            <person name="Ruckert C."/>
        </authorList>
    </citation>
    <scope>NUCLEOTIDE SEQUENCE</scope>
    <source>
        <strain evidence="2">CGMCC 1.12785</strain>
    </source>
</reference>
<proteinExistence type="predicted"/>
<dbReference type="InterPro" id="IPR051397">
    <property type="entry name" value="Zn-ADH-like_protein"/>
</dbReference>
<dbReference type="GO" id="GO:0016491">
    <property type="term" value="F:oxidoreductase activity"/>
    <property type="evidence" value="ECO:0007669"/>
    <property type="project" value="InterPro"/>
</dbReference>
<comment type="caution">
    <text evidence="2">The sequence shown here is derived from an EMBL/GenBank/DDBJ whole genome shotgun (WGS) entry which is preliminary data.</text>
</comment>
<dbReference type="SUPFAM" id="SSF50129">
    <property type="entry name" value="GroES-like"/>
    <property type="match status" value="1"/>
</dbReference>
<dbReference type="SUPFAM" id="SSF51735">
    <property type="entry name" value="NAD(P)-binding Rossmann-fold domains"/>
    <property type="match status" value="1"/>
</dbReference>
<evidence type="ECO:0000259" key="1">
    <source>
        <dbReference type="SMART" id="SM00829"/>
    </source>
</evidence>
<dbReference type="EMBL" id="BMFY01000006">
    <property type="protein sequence ID" value="GGA15058.1"/>
    <property type="molecule type" value="Genomic_DNA"/>
</dbReference>
<dbReference type="CDD" id="cd05289">
    <property type="entry name" value="MDR_like_2"/>
    <property type="match status" value="1"/>
</dbReference>
<dbReference type="Pfam" id="PF08240">
    <property type="entry name" value="ADH_N"/>
    <property type="match status" value="1"/>
</dbReference>
<dbReference type="PANTHER" id="PTHR43677">
    <property type="entry name" value="SHORT-CHAIN DEHYDROGENASE/REDUCTASE"/>
    <property type="match status" value="1"/>
</dbReference>
<evidence type="ECO:0000313" key="3">
    <source>
        <dbReference type="Proteomes" id="UP000616114"/>
    </source>
</evidence>
<dbReference type="Gene3D" id="3.90.180.10">
    <property type="entry name" value="Medium-chain alcohol dehydrogenases, catalytic domain"/>
    <property type="match status" value="1"/>
</dbReference>
<accession>A0A8J2TY41</accession>
<dbReference type="InterPro" id="IPR013154">
    <property type="entry name" value="ADH-like_N"/>
</dbReference>